<dbReference type="PANTHER" id="PTHR34558">
    <property type="entry name" value="EXPRESSED PROTEIN"/>
    <property type="match status" value="1"/>
</dbReference>
<keyword evidence="5" id="KW-1185">Reference proteome</keyword>
<feature type="transmembrane region" description="Helical" evidence="2">
    <location>
        <begin position="88"/>
        <end position="110"/>
    </location>
</feature>
<organism evidence="4 5">
    <name type="scientific">Hevea brasiliensis</name>
    <name type="common">Para rubber tree</name>
    <name type="synonym">Siphonia brasiliensis</name>
    <dbReference type="NCBI Taxonomy" id="3981"/>
    <lineage>
        <taxon>Eukaryota</taxon>
        <taxon>Viridiplantae</taxon>
        <taxon>Streptophyta</taxon>
        <taxon>Embryophyta</taxon>
        <taxon>Tracheophyta</taxon>
        <taxon>Spermatophyta</taxon>
        <taxon>Magnoliopsida</taxon>
        <taxon>eudicotyledons</taxon>
        <taxon>Gunneridae</taxon>
        <taxon>Pentapetalae</taxon>
        <taxon>rosids</taxon>
        <taxon>fabids</taxon>
        <taxon>Malpighiales</taxon>
        <taxon>Euphorbiaceae</taxon>
        <taxon>Crotonoideae</taxon>
        <taxon>Micrandreae</taxon>
        <taxon>Hevea</taxon>
    </lineage>
</organism>
<reference evidence="4" key="1">
    <citation type="journal article" date="2023" name="Plant Biotechnol. J.">
        <title>Chromosome-level wild Hevea brasiliensis genome provides new tools for genomic-assisted breeding and valuable loci to elevate rubber yield.</title>
        <authorList>
            <person name="Cheng H."/>
            <person name="Song X."/>
            <person name="Hu Y."/>
            <person name="Wu T."/>
            <person name="Yang Q."/>
            <person name="An Z."/>
            <person name="Feng S."/>
            <person name="Deng Z."/>
            <person name="Wu W."/>
            <person name="Zeng X."/>
            <person name="Tu M."/>
            <person name="Wang X."/>
            <person name="Huang H."/>
        </authorList>
    </citation>
    <scope>NUCLEOTIDE SEQUENCE</scope>
    <source>
        <strain evidence="4">MT/VB/25A 57/8</strain>
    </source>
</reference>
<sequence>MAKLFNLVFLILAGILMVQAADYDQSEPNASQVKVQSGVQSNGFATRVADQPASSSPGESPSPYEEWREAEAPEIRRMGKHHSYDKSVAGGGVIIGGLVTAIFAAVFCYIRVTRKKQGDGVLGR</sequence>
<dbReference type="PANTHER" id="PTHR34558:SF4">
    <property type="entry name" value="TRANSMEMBRANE PROTEIN"/>
    <property type="match status" value="1"/>
</dbReference>
<proteinExistence type="predicted"/>
<accession>A0ABQ9MBQ3</accession>
<feature type="region of interest" description="Disordered" evidence="1">
    <location>
        <begin position="47"/>
        <end position="72"/>
    </location>
</feature>
<evidence type="ECO:0000256" key="2">
    <source>
        <dbReference type="SAM" id="Phobius"/>
    </source>
</evidence>
<dbReference type="EMBL" id="JARPOI010000007">
    <property type="protein sequence ID" value="KAJ9176970.1"/>
    <property type="molecule type" value="Genomic_DNA"/>
</dbReference>
<evidence type="ECO:0000313" key="4">
    <source>
        <dbReference type="EMBL" id="KAJ9176970.1"/>
    </source>
</evidence>
<comment type="caution">
    <text evidence="4">The sequence shown here is derived from an EMBL/GenBank/DDBJ whole genome shotgun (WGS) entry which is preliminary data.</text>
</comment>
<evidence type="ECO:0008006" key="6">
    <source>
        <dbReference type="Google" id="ProtNLM"/>
    </source>
</evidence>
<feature type="chain" id="PRO_5046227632" description="Transmembrane protein" evidence="3">
    <location>
        <begin position="21"/>
        <end position="124"/>
    </location>
</feature>
<protein>
    <recommendedName>
        <fullName evidence="6">Transmembrane protein</fullName>
    </recommendedName>
</protein>
<keyword evidence="2" id="KW-0472">Membrane</keyword>
<evidence type="ECO:0000256" key="3">
    <source>
        <dbReference type="SAM" id="SignalP"/>
    </source>
</evidence>
<name>A0ABQ9MBQ3_HEVBR</name>
<evidence type="ECO:0000313" key="5">
    <source>
        <dbReference type="Proteomes" id="UP001174677"/>
    </source>
</evidence>
<feature type="compositionally biased region" description="Low complexity" evidence="1">
    <location>
        <begin position="54"/>
        <end position="64"/>
    </location>
</feature>
<dbReference type="Proteomes" id="UP001174677">
    <property type="component" value="Chromosome 7"/>
</dbReference>
<gene>
    <name evidence="4" type="ORF">P3X46_012228</name>
</gene>
<keyword evidence="3" id="KW-0732">Signal</keyword>
<keyword evidence="2" id="KW-0812">Transmembrane</keyword>
<keyword evidence="2" id="KW-1133">Transmembrane helix</keyword>
<evidence type="ECO:0000256" key="1">
    <source>
        <dbReference type="SAM" id="MobiDB-lite"/>
    </source>
</evidence>
<feature type="signal peptide" evidence="3">
    <location>
        <begin position="1"/>
        <end position="20"/>
    </location>
</feature>